<dbReference type="InterPro" id="IPR050173">
    <property type="entry name" value="ABC_transporter_C-like"/>
</dbReference>
<dbReference type="InterPro" id="IPR036640">
    <property type="entry name" value="ABC1_TM_sf"/>
</dbReference>
<keyword evidence="5" id="KW-0067">ATP-binding</keyword>
<organism evidence="10 11">
    <name type="scientific">Penicillium subrubescens</name>
    <dbReference type="NCBI Taxonomy" id="1316194"/>
    <lineage>
        <taxon>Eukaryota</taxon>
        <taxon>Fungi</taxon>
        <taxon>Dikarya</taxon>
        <taxon>Ascomycota</taxon>
        <taxon>Pezizomycotina</taxon>
        <taxon>Eurotiomycetes</taxon>
        <taxon>Eurotiomycetidae</taxon>
        <taxon>Eurotiales</taxon>
        <taxon>Aspergillaceae</taxon>
        <taxon>Penicillium</taxon>
    </lineage>
</organism>
<dbReference type="InterPro" id="IPR044726">
    <property type="entry name" value="ABCC_6TM_D2"/>
</dbReference>
<dbReference type="GO" id="GO:0016020">
    <property type="term" value="C:membrane"/>
    <property type="evidence" value="ECO:0007669"/>
    <property type="project" value="UniProtKB-SubCell"/>
</dbReference>
<feature type="domain" description="ABC transmembrane type-1" evidence="9">
    <location>
        <begin position="171"/>
        <end position="350"/>
    </location>
</feature>
<comment type="subcellular location">
    <subcellularLocation>
        <location evidence="1">Membrane</location>
        <topology evidence="1">Multi-pass membrane protein</topology>
    </subcellularLocation>
</comment>
<dbReference type="SUPFAM" id="SSF90123">
    <property type="entry name" value="ABC transporter transmembrane region"/>
    <property type="match status" value="1"/>
</dbReference>
<feature type="transmembrane region" description="Helical" evidence="8">
    <location>
        <begin position="133"/>
        <end position="153"/>
    </location>
</feature>
<keyword evidence="2" id="KW-0813">Transport</keyword>
<reference evidence="10 11" key="1">
    <citation type="submission" date="2016-10" db="EMBL/GenBank/DDBJ databases">
        <title>Genome sequence of the ascomycete fungus Penicillium subrubescens.</title>
        <authorList>
            <person name="De Vries R.P."/>
            <person name="Peng M."/>
            <person name="Dilokpimol A."/>
            <person name="Hilden K."/>
            <person name="Makela M.R."/>
            <person name="Grigoriev I."/>
            <person name="Riley R."/>
            <person name="Granchi Z."/>
        </authorList>
    </citation>
    <scope>NUCLEOTIDE SEQUENCE [LARGE SCALE GENOMIC DNA]</scope>
    <source>
        <strain evidence="10 11">CBS 132785</strain>
    </source>
</reference>
<comment type="caution">
    <text evidence="10">The sequence shown here is derived from an EMBL/GenBank/DDBJ whole genome shotgun (WGS) entry which is preliminary data.</text>
</comment>
<feature type="transmembrane region" description="Helical" evidence="8">
    <location>
        <begin position="182"/>
        <end position="203"/>
    </location>
</feature>
<dbReference type="GO" id="GO:0140359">
    <property type="term" value="F:ABC-type transporter activity"/>
    <property type="evidence" value="ECO:0007669"/>
    <property type="project" value="InterPro"/>
</dbReference>
<evidence type="ECO:0000259" key="9">
    <source>
        <dbReference type="PROSITE" id="PS50929"/>
    </source>
</evidence>
<dbReference type="GO" id="GO:0005524">
    <property type="term" value="F:ATP binding"/>
    <property type="evidence" value="ECO:0007669"/>
    <property type="project" value="UniProtKB-KW"/>
</dbReference>
<dbReference type="Gene3D" id="1.20.1560.10">
    <property type="entry name" value="ABC transporter type 1, transmembrane domain"/>
    <property type="match status" value="1"/>
</dbReference>
<evidence type="ECO:0000256" key="2">
    <source>
        <dbReference type="ARBA" id="ARBA00022448"/>
    </source>
</evidence>
<evidence type="ECO:0000313" key="10">
    <source>
        <dbReference type="EMBL" id="OKO99994.1"/>
    </source>
</evidence>
<keyword evidence="11" id="KW-1185">Reference proteome</keyword>
<dbReference type="InterPro" id="IPR011527">
    <property type="entry name" value="ABC1_TM_dom"/>
</dbReference>
<keyword evidence="4" id="KW-0547">Nucleotide-binding</keyword>
<dbReference type="Proteomes" id="UP000186955">
    <property type="component" value="Unassembled WGS sequence"/>
</dbReference>
<keyword evidence="3 8" id="KW-0812">Transmembrane</keyword>
<gene>
    <name evidence="10" type="ORF">PENSUB_8211</name>
</gene>
<proteinExistence type="predicted"/>
<evidence type="ECO:0000256" key="8">
    <source>
        <dbReference type="SAM" id="Phobius"/>
    </source>
</evidence>
<evidence type="ECO:0000256" key="3">
    <source>
        <dbReference type="ARBA" id="ARBA00022692"/>
    </source>
</evidence>
<evidence type="ECO:0000256" key="5">
    <source>
        <dbReference type="ARBA" id="ARBA00022840"/>
    </source>
</evidence>
<evidence type="ECO:0000313" key="11">
    <source>
        <dbReference type="Proteomes" id="UP000186955"/>
    </source>
</evidence>
<keyword evidence="6 8" id="KW-1133">Transmembrane helix</keyword>
<protein>
    <submittedName>
        <fullName evidence="10">ATP-dependent bile acid permease</fullName>
    </submittedName>
</protein>
<dbReference type="EMBL" id="MNBE01000653">
    <property type="protein sequence ID" value="OKO99994.1"/>
    <property type="molecule type" value="Genomic_DNA"/>
</dbReference>
<dbReference type="Pfam" id="PF00664">
    <property type="entry name" value="ABC_membrane"/>
    <property type="match status" value="1"/>
</dbReference>
<accession>A0A1Q5TIG2</accession>
<evidence type="ECO:0000256" key="6">
    <source>
        <dbReference type="ARBA" id="ARBA00022989"/>
    </source>
</evidence>
<evidence type="ECO:0000256" key="1">
    <source>
        <dbReference type="ARBA" id="ARBA00004141"/>
    </source>
</evidence>
<sequence length="398" mass="44863">MLPVAEHIIALDSSGTILAQGKLSQVQAHIPKFAAANRPINEAPKFQTYEASPPTFSGNRDHGQIGNEYVAATTGGTKALKYYFDLASWPAWAGFYGSLAIVVCMNTLMNIWVKWWAEDNDKEPFRNLHMRVGIYWLWGILAIEIRFLLHGIMQKVMATTHYKLLRTVLDFSQDLELIDSELPIMLLLACFALFMCLAQLVVVCVNVKYMTAALPIYIGVFWALKAFCTRTSQRLRVMDIESRAPLFSNLMETMTGLVTIRAFGFQNKHREINHHNLCETQKPFYLLLTTQRWLTVTLDLVLAGFAVVLMGIGVGTMGQISPSSMGLALVNTISLGSSVKMLVTYWTGLEVSLGAISRVKHFIEETTSEHLRDETNLIERDCKFQGPIQFNAIWAYYM</sequence>
<evidence type="ECO:0000256" key="4">
    <source>
        <dbReference type="ARBA" id="ARBA00022741"/>
    </source>
</evidence>
<dbReference type="PROSITE" id="PS50929">
    <property type="entry name" value="ABC_TM1F"/>
    <property type="match status" value="1"/>
</dbReference>
<dbReference type="PANTHER" id="PTHR24223:SF399">
    <property type="entry name" value="ABC TRANSPORTER ATNG"/>
    <property type="match status" value="1"/>
</dbReference>
<keyword evidence="7 8" id="KW-0472">Membrane</keyword>
<dbReference type="PANTHER" id="PTHR24223">
    <property type="entry name" value="ATP-BINDING CASSETTE SUB-FAMILY C"/>
    <property type="match status" value="1"/>
</dbReference>
<dbReference type="STRING" id="1316194.A0A1Q5TIG2"/>
<dbReference type="AlphaFoldDB" id="A0A1Q5TIG2"/>
<dbReference type="CDD" id="cd18580">
    <property type="entry name" value="ABC_6TM_ABCC_D2"/>
    <property type="match status" value="1"/>
</dbReference>
<name>A0A1Q5TIG2_9EURO</name>
<feature type="transmembrane region" description="Helical" evidence="8">
    <location>
        <begin position="91"/>
        <end position="113"/>
    </location>
</feature>
<evidence type="ECO:0000256" key="7">
    <source>
        <dbReference type="ARBA" id="ARBA00023136"/>
    </source>
</evidence>
<feature type="transmembrane region" description="Helical" evidence="8">
    <location>
        <begin position="293"/>
        <end position="314"/>
    </location>
</feature>